<dbReference type="AlphaFoldDB" id="A0A1B0DBR8"/>
<evidence type="ECO:0000256" key="2">
    <source>
        <dbReference type="PROSITE-ProRule" id="PRU00059"/>
    </source>
</evidence>
<feature type="region of interest" description="Disordered" evidence="3">
    <location>
        <begin position="426"/>
        <end position="466"/>
    </location>
</feature>
<dbReference type="VEuPathDB" id="VectorBase:PPAPM1_002255"/>
<dbReference type="SUPFAM" id="SSF49854">
    <property type="entry name" value="Spermadhesin, CUB domain"/>
    <property type="match status" value="2"/>
</dbReference>
<evidence type="ECO:0000313" key="7">
    <source>
        <dbReference type="Proteomes" id="UP000092462"/>
    </source>
</evidence>
<protein>
    <recommendedName>
        <fullName evidence="5">CUB domain-containing protein</fullName>
    </recommendedName>
</protein>
<dbReference type="PROSITE" id="PS01180">
    <property type="entry name" value="CUB"/>
    <property type="match status" value="2"/>
</dbReference>
<feature type="compositionally biased region" description="Polar residues" evidence="3">
    <location>
        <begin position="442"/>
        <end position="457"/>
    </location>
</feature>
<dbReference type="InterPro" id="IPR035914">
    <property type="entry name" value="Sperma_CUB_dom_sf"/>
</dbReference>
<evidence type="ECO:0000256" key="3">
    <source>
        <dbReference type="SAM" id="MobiDB-lite"/>
    </source>
</evidence>
<dbReference type="Pfam" id="PF00431">
    <property type="entry name" value="CUB"/>
    <property type="match status" value="1"/>
</dbReference>
<feature type="signal peptide" evidence="4">
    <location>
        <begin position="1"/>
        <end position="18"/>
    </location>
</feature>
<keyword evidence="4" id="KW-0732">Signal</keyword>
<evidence type="ECO:0000256" key="4">
    <source>
        <dbReference type="SAM" id="SignalP"/>
    </source>
</evidence>
<keyword evidence="1 2" id="KW-1015">Disulfide bond</keyword>
<dbReference type="EMBL" id="AJVK01004868">
    <property type="status" value="NOT_ANNOTATED_CDS"/>
    <property type="molecule type" value="Genomic_DNA"/>
</dbReference>
<dbReference type="PANTHER" id="PTHR24255">
    <property type="entry name" value="COMPLEMENT COMPONENT 1, S SUBCOMPONENT-RELATED"/>
    <property type="match status" value="1"/>
</dbReference>
<feature type="domain" description="CUB" evidence="5">
    <location>
        <begin position="37"/>
        <end position="145"/>
    </location>
</feature>
<dbReference type="SMART" id="SM00042">
    <property type="entry name" value="CUB"/>
    <property type="match status" value="1"/>
</dbReference>
<dbReference type="PANTHER" id="PTHR24255:SF31">
    <property type="entry name" value="CUBILIN-LIKE PROTEIN"/>
    <property type="match status" value="1"/>
</dbReference>
<dbReference type="Proteomes" id="UP000092462">
    <property type="component" value="Unassembled WGS sequence"/>
</dbReference>
<accession>A0A1B0DBR8</accession>
<dbReference type="Gene3D" id="2.60.120.290">
    <property type="entry name" value="Spermadhesin, CUB domain"/>
    <property type="match status" value="2"/>
</dbReference>
<dbReference type="GO" id="GO:0005615">
    <property type="term" value="C:extracellular space"/>
    <property type="evidence" value="ECO:0007669"/>
    <property type="project" value="TreeGrafter"/>
</dbReference>
<keyword evidence="7" id="KW-1185">Reference proteome</keyword>
<sequence>MWNKSVLVLGLLISVCQCWDRVHHNRVDFSPMYVGECGQIYVMDKVVIESPGYPKQYHPNIHCEYVLWSPCPTNFHVQFHEFDLEASHLCHKDQLRVSRDGEDIHLCGRVAGVTSYGSQGGVIKLNFMTDNTIEYMGFRLLITRDACHSGSVNDTYGTGNFATISGPHVGWNSLRSGHGERAITIQYQDNVTNPPAFKLFVNTDWNQEIDPERVEHHNGGFGDAPQRNCNSENKNTWTFPSNTVGSISVGTSHLVGNTSDPALRQGDSSHLPQQFPQLFPPPQPFPQPYPSFVPFPPTCCRSPLNRPRFLISSPNFPQKNINNLDCVYVVERLVTSCRLRIIFRYFLIPDVDQNFCVNSFVEIDGRRFCGCRSGVLYLSQWGLENRKTIRFRHTQIPVPTSIVQGFVMEVIQEECPYRLLRSLPTGKNDTQPREKLDFRPIGNTTYTNFHSDGSESFPSRGDEGKNDNEDYEPSMKFFFPNTINRCYFGWLQWFQLTVNPLWITRPQCRL</sequence>
<dbReference type="CDD" id="cd00041">
    <property type="entry name" value="CUB"/>
    <property type="match status" value="1"/>
</dbReference>
<reference evidence="6" key="1">
    <citation type="submission" date="2022-08" db="UniProtKB">
        <authorList>
            <consortium name="EnsemblMetazoa"/>
        </authorList>
    </citation>
    <scope>IDENTIFICATION</scope>
    <source>
        <strain evidence="6">Israel</strain>
    </source>
</reference>
<comment type="caution">
    <text evidence="2">Lacks conserved residue(s) required for the propagation of feature annotation.</text>
</comment>
<evidence type="ECO:0000313" key="6">
    <source>
        <dbReference type="EnsemblMetazoa" id="PPAI005257-PA"/>
    </source>
</evidence>
<feature type="compositionally biased region" description="Polar residues" evidence="3">
    <location>
        <begin position="256"/>
        <end position="271"/>
    </location>
</feature>
<organism evidence="6 7">
    <name type="scientific">Phlebotomus papatasi</name>
    <name type="common">Sandfly</name>
    <dbReference type="NCBI Taxonomy" id="29031"/>
    <lineage>
        <taxon>Eukaryota</taxon>
        <taxon>Metazoa</taxon>
        <taxon>Ecdysozoa</taxon>
        <taxon>Arthropoda</taxon>
        <taxon>Hexapoda</taxon>
        <taxon>Insecta</taxon>
        <taxon>Pterygota</taxon>
        <taxon>Neoptera</taxon>
        <taxon>Endopterygota</taxon>
        <taxon>Diptera</taxon>
        <taxon>Nematocera</taxon>
        <taxon>Psychodoidea</taxon>
        <taxon>Psychodidae</taxon>
        <taxon>Phlebotomus</taxon>
        <taxon>Phlebotomus</taxon>
    </lineage>
</organism>
<feature type="disulfide bond" evidence="2">
    <location>
        <begin position="90"/>
        <end position="107"/>
    </location>
</feature>
<name>A0A1B0DBR8_PHLPP</name>
<dbReference type="InterPro" id="IPR000859">
    <property type="entry name" value="CUB_dom"/>
</dbReference>
<proteinExistence type="predicted"/>
<feature type="region of interest" description="Disordered" evidence="3">
    <location>
        <begin position="256"/>
        <end position="280"/>
    </location>
</feature>
<evidence type="ECO:0000256" key="1">
    <source>
        <dbReference type="ARBA" id="ARBA00023157"/>
    </source>
</evidence>
<feature type="chain" id="PRO_5044016847" description="CUB domain-containing protein" evidence="4">
    <location>
        <begin position="19"/>
        <end position="510"/>
    </location>
</feature>
<dbReference type="GO" id="GO:0004252">
    <property type="term" value="F:serine-type endopeptidase activity"/>
    <property type="evidence" value="ECO:0007669"/>
    <property type="project" value="TreeGrafter"/>
</dbReference>
<dbReference type="EnsemblMetazoa" id="PPAI005257-RA">
    <property type="protein sequence ID" value="PPAI005257-PA"/>
    <property type="gene ID" value="PPAI005257"/>
</dbReference>
<feature type="domain" description="CUB" evidence="5">
    <location>
        <begin position="300"/>
        <end position="363"/>
    </location>
</feature>
<dbReference type="VEuPathDB" id="VectorBase:PPAI005257"/>
<evidence type="ECO:0000259" key="5">
    <source>
        <dbReference type="PROSITE" id="PS01180"/>
    </source>
</evidence>